<reference evidence="2" key="1">
    <citation type="submission" date="2022-10" db="EMBL/GenBank/DDBJ databases">
        <authorList>
            <person name="Koch H."/>
        </authorList>
    </citation>
    <scope>NUCLEOTIDE SEQUENCE</scope>
    <source>
        <strain evidence="2">DNF</strain>
    </source>
</reference>
<feature type="transmembrane region" description="Helical" evidence="1">
    <location>
        <begin position="6"/>
        <end position="26"/>
    </location>
</feature>
<name>A0AA86MVC6_9BACT</name>
<sequence>MMIPMLLAMTGLFLLFVGMLGVALYAENRKRR</sequence>
<dbReference type="KEGG" id="nti:DNFV4_00118"/>
<keyword evidence="1" id="KW-0472">Membrane</keyword>
<gene>
    <name evidence="2" type="ORF">DNFV4_00118</name>
</gene>
<protein>
    <recommendedName>
        <fullName evidence="4">MetS family NSS transporter small subunit</fullName>
    </recommendedName>
</protein>
<evidence type="ECO:0000313" key="2">
    <source>
        <dbReference type="EMBL" id="CAI4029700.1"/>
    </source>
</evidence>
<keyword evidence="3" id="KW-1185">Reference proteome</keyword>
<dbReference type="Proteomes" id="UP001179121">
    <property type="component" value="Chromosome"/>
</dbReference>
<accession>A0AA86MVC6</accession>
<evidence type="ECO:0000256" key="1">
    <source>
        <dbReference type="SAM" id="Phobius"/>
    </source>
</evidence>
<keyword evidence="1" id="KW-1133">Transmembrane helix</keyword>
<evidence type="ECO:0000313" key="3">
    <source>
        <dbReference type="Proteomes" id="UP001179121"/>
    </source>
</evidence>
<dbReference type="EMBL" id="OX365700">
    <property type="protein sequence ID" value="CAI4029700.1"/>
    <property type="molecule type" value="Genomic_DNA"/>
</dbReference>
<dbReference type="AlphaFoldDB" id="A0AA86MVC6"/>
<proteinExistence type="predicted"/>
<keyword evidence="1" id="KW-0812">Transmembrane</keyword>
<evidence type="ECO:0008006" key="4">
    <source>
        <dbReference type="Google" id="ProtNLM"/>
    </source>
</evidence>
<organism evidence="2 3">
    <name type="scientific">Nitrospira tepida</name>
    <dbReference type="NCBI Taxonomy" id="2973512"/>
    <lineage>
        <taxon>Bacteria</taxon>
        <taxon>Pseudomonadati</taxon>
        <taxon>Nitrospirota</taxon>
        <taxon>Nitrospiria</taxon>
        <taxon>Nitrospirales</taxon>
        <taxon>Nitrospiraceae</taxon>
        <taxon>Nitrospira</taxon>
    </lineage>
</organism>